<protein>
    <submittedName>
        <fullName evidence="4">Carbon-nitrogen hydrolase</fullName>
    </submittedName>
</protein>
<dbReference type="AlphaFoldDB" id="A0A1G7QUX6"/>
<reference evidence="5" key="1">
    <citation type="submission" date="2016-10" db="EMBL/GenBank/DDBJ databases">
        <authorList>
            <person name="Varghese N."/>
            <person name="Submissions S."/>
        </authorList>
    </citation>
    <scope>NUCLEOTIDE SEQUENCE [LARGE SCALE GENOMIC DNA]</scope>
    <source>
        <strain evidence="5">KHC7</strain>
    </source>
</reference>
<name>A0A1G7QUX6_9BACT</name>
<keyword evidence="1 4" id="KW-0378">Hydrolase</keyword>
<accession>A0A1G7QUX6</accession>
<keyword evidence="5" id="KW-1185">Reference proteome</keyword>
<sequence>MSHAADAVKFPSYRVAAVQMAPEIGAKEANIKKSLLKIQEAAAAGAVLIVLPELCNSGYVFNSREEAFALSESVPDGPTVTAWADAAQRLGVHVAAGICERAGACLYNAAVLVGPEGYIGTFRKVHLWGEGKMPLTSSAPIVAARSATSLLSGRASLWGRRAGRWPDRPPAAQKKSFMRR</sequence>
<gene>
    <name evidence="4" type="ORF">SAMN05192586_12420</name>
</gene>
<dbReference type="Gene3D" id="3.60.110.10">
    <property type="entry name" value="Carbon-nitrogen hydrolase"/>
    <property type="match status" value="1"/>
</dbReference>
<dbReference type="PANTHER" id="PTHR43674">
    <property type="entry name" value="NITRILASE C965.09-RELATED"/>
    <property type="match status" value="1"/>
</dbReference>
<dbReference type="InterPro" id="IPR050345">
    <property type="entry name" value="Aliph_Amidase/BUP"/>
</dbReference>
<organism evidence="4 5">
    <name type="scientific">Desulfovibrio legallii</name>
    <dbReference type="NCBI Taxonomy" id="571438"/>
    <lineage>
        <taxon>Bacteria</taxon>
        <taxon>Pseudomonadati</taxon>
        <taxon>Thermodesulfobacteriota</taxon>
        <taxon>Desulfovibrionia</taxon>
        <taxon>Desulfovibrionales</taxon>
        <taxon>Desulfovibrionaceae</taxon>
        <taxon>Desulfovibrio</taxon>
    </lineage>
</organism>
<dbReference type="SUPFAM" id="SSF56317">
    <property type="entry name" value="Carbon-nitrogen hydrolase"/>
    <property type="match status" value="1"/>
</dbReference>
<evidence type="ECO:0000313" key="4">
    <source>
        <dbReference type="EMBL" id="SDG02328.1"/>
    </source>
</evidence>
<feature type="domain" description="CN hydrolase" evidence="3">
    <location>
        <begin position="13"/>
        <end position="180"/>
    </location>
</feature>
<dbReference type="RefSeq" id="WP_218970746.1">
    <property type="nucleotide sequence ID" value="NZ_FNBX01000024.1"/>
</dbReference>
<dbReference type="PROSITE" id="PS50263">
    <property type="entry name" value="CN_HYDROLASE"/>
    <property type="match status" value="1"/>
</dbReference>
<evidence type="ECO:0000256" key="2">
    <source>
        <dbReference type="SAM" id="MobiDB-lite"/>
    </source>
</evidence>
<evidence type="ECO:0000259" key="3">
    <source>
        <dbReference type="PROSITE" id="PS50263"/>
    </source>
</evidence>
<dbReference type="STRING" id="571438.SAMN05192586_12420"/>
<dbReference type="Pfam" id="PF00795">
    <property type="entry name" value="CN_hydrolase"/>
    <property type="match status" value="1"/>
</dbReference>
<dbReference type="Proteomes" id="UP000199355">
    <property type="component" value="Unassembled WGS sequence"/>
</dbReference>
<dbReference type="PANTHER" id="PTHR43674:SF2">
    <property type="entry name" value="BETA-UREIDOPROPIONASE"/>
    <property type="match status" value="1"/>
</dbReference>
<evidence type="ECO:0000256" key="1">
    <source>
        <dbReference type="ARBA" id="ARBA00022801"/>
    </source>
</evidence>
<dbReference type="EMBL" id="FNBX01000024">
    <property type="protein sequence ID" value="SDG02328.1"/>
    <property type="molecule type" value="Genomic_DNA"/>
</dbReference>
<dbReference type="InterPro" id="IPR003010">
    <property type="entry name" value="C-N_Hydrolase"/>
</dbReference>
<proteinExistence type="predicted"/>
<dbReference type="InterPro" id="IPR036526">
    <property type="entry name" value="C-N_Hydrolase_sf"/>
</dbReference>
<feature type="region of interest" description="Disordered" evidence="2">
    <location>
        <begin position="161"/>
        <end position="180"/>
    </location>
</feature>
<evidence type="ECO:0000313" key="5">
    <source>
        <dbReference type="Proteomes" id="UP000199355"/>
    </source>
</evidence>
<dbReference type="GO" id="GO:0016811">
    <property type="term" value="F:hydrolase activity, acting on carbon-nitrogen (but not peptide) bonds, in linear amides"/>
    <property type="evidence" value="ECO:0007669"/>
    <property type="project" value="TreeGrafter"/>
</dbReference>